<comment type="function">
    <text evidence="10">CRISPR (clustered regularly interspaced short palindromic repeat), is an adaptive immune system that provides protection against mobile genetic elements (viruses, transposable elements and conjugative plasmids). CRISPR clusters contain spacers, sequences complementary to antecedent mobile elements, and target invading nucleic acids. CRISPR clusters are transcribed and processed into CRISPR RNA (crRNA). Acts as a dsDNA endonuclease. Involved in the integration of spacer DNA into the CRISPR cassette.</text>
</comment>
<dbReference type="InterPro" id="IPR019855">
    <property type="entry name" value="CRISPR-assoc_Cas1_NMENI"/>
</dbReference>
<keyword evidence="1 10" id="KW-0540">Nuclease</keyword>
<dbReference type="Proteomes" id="UP000471298">
    <property type="component" value="Unassembled WGS sequence"/>
</dbReference>
<evidence type="ECO:0000256" key="8">
    <source>
        <dbReference type="ARBA" id="ARBA00023211"/>
    </source>
</evidence>
<evidence type="ECO:0000256" key="3">
    <source>
        <dbReference type="ARBA" id="ARBA00022759"/>
    </source>
</evidence>
<keyword evidence="12" id="KW-1185">Reference proteome</keyword>
<evidence type="ECO:0000256" key="7">
    <source>
        <dbReference type="ARBA" id="ARBA00023125"/>
    </source>
</evidence>
<dbReference type="GO" id="GO:0043571">
    <property type="term" value="P:maintenance of CRISPR repeat elements"/>
    <property type="evidence" value="ECO:0007669"/>
    <property type="project" value="UniProtKB-UniRule"/>
</dbReference>
<dbReference type="Gene3D" id="1.20.120.920">
    <property type="entry name" value="CRISPR-associated endonuclease Cas1, C-terminal domain"/>
    <property type="match status" value="1"/>
</dbReference>
<dbReference type="InterPro" id="IPR002729">
    <property type="entry name" value="CRISPR-assoc_Cas1"/>
</dbReference>
<dbReference type="RefSeq" id="WP_152808719.1">
    <property type="nucleotide sequence ID" value="NZ_WHNW01000002.1"/>
</dbReference>
<sequence length="306" mass="34815">MKRNIYINSPAYLSCQDKQLKITDPFTQSEKGSIPIEDIGLLIFDHYQITLTHYLFQQVMQSGGAIVSCDDKHIPHAISLPFTGNNQHTQRIRQQAAQTQQHKNRLWKQIIVAKIENQAALLRQLDKDANKLKALSRTVKTGDKSNREAVAAKHYWGALFGHFIRDRYGTPPNHLLNYGYAILRSLTCQSLSQYGLHLALGIHHIGKYNPTCLADDLMEPYRPYVDAYIIQYLKDNPNQCDNEITSEVKKALFPIGQIDVLLNQKIYPLQIAINRSAKSLMNSLNKENYPLELPNLGKQLCSTDSV</sequence>
<dbReference type="NCBIfam" id="TIGR03639">
    <property type="entry name" value="cas1_NMENI"/>
    <property type="match status" value="1"/>
</dbReference>
<evidence type="ECO:0000256" key="10">
    <source>
        <dbReference type="HAMAP-Rule" id="MF_01470"/>
    </source>
</evidence>
<dbReference type="InParanoid" id="A0A6N7ESD5"/>
<dbReference type="GO" id="GO:0004520">
    <property type="term" value="F:DNA endonuclease activity"/>
    <property type="evidence" value="ECO:0007669"/>
    <property type="project" value="InterPro"/>
</dbReference>
<comment type="caution">
    <text evidence="11">The sequence shown here is derived from an EMBL/GenBank/DDBJ whole genome shotgun (WGS) entry which is preliminary data.</text>
</comment>
<evidence type="ECO:0000313" key="12">
    <source>
        <dbReference type="Proteomes" id="UP000471298"/>
    </source>
</evidence>
<dbReference type="InterPro" id="IPR042206">
    <property type="entry name" value="CRISPR-assoc_Cas1_C"/>
</dbReference>
<keyword evidence="7 10" id="KW-0238">DNA-binding</keyword>
<gene>
    <name evidence="10 11" type="primary">cas1</name>
    <name evidence="11" type="ORF">GCU85_01715</name>
</gene>
<keyword evidence="5 10" id="KW-0460">Magnesium</keyword>
<dbReference type="GO" id="GO:0046872">
    <property type="term" value="F:metal ion binding"/>
    <property type="evidence" value="ECO:0007669"/>
    <property type="project" value="UniProtKB-UniRule"/>
</dbReference>
<dbReference type="GO" id="GO:0016787">
    <property type="term" value="F:hydrolase activity"/>
    <property type="evidence" value="ECO:0007669"/>
    <property type="project" value="UniProtKB-KW"/>
</dbReference>
<feature type="binding site" evidence="10">
    <location>
        <position position="148"/>
    </location>
    <ligand>
        <name>Mn(2+)</name>
        <dbReference type="ChEBI" id="CHEBI:29035"/>
    </ligand>
</feature>
<dbReference type="EMBL" id="WHNW01000002">
    <property type="protein sequence ID" value="MPV85451.1"/>
    <property type="molecule type" value="Genomic_DNA"/>
</dbReference>
<keyword evidence="6 10" id="KW-0051">Antiviral defense</keyword>
<organism evidence="11 12">
    <name type="scientific">Ostreibacterium oceani</name>
    <dbReference type="NCBI Taxonomy" id="2654998"/>
    <lineage>
        <taxon>Bacteria</taxon>
        <taxon>Pseudomonadati</taxon>
        <taxon>Pseudomonadota</taxon>
        <taxon>Gammaproteobacteria</taxon>
        <taxon>Cardiobacteriales</taxon>
        <taxon>Ostreibacteriaceae</taxon>
        <taxon>Ostreibacterium</taxon>
    </lineage>
</organism>
<evidence type="ECO:0000256" key="5">
    <source>
        <dbReference type="ARBA" id="ARBA00022842"/>
    </source>
</evidence>
<keyword evidence="4 10" id="KW-0378">Hydrolase</keyword>
<dbReference type="GO" id="GO:0003677">
    <property type="term" value="F:DNA binding"/>
    <property type="evidence" value="ECO:0007669"/>
    <property type="project" value="UniProtKB-KW"/>
</dbReference>
<keyword evidence="3 10" id="KW-0255">Endonuclease</keyword>
<dbReference type="EC" id="3.1.-.-" evidence="10"/>
<dbReference type="HAMAP" id="MF_01470">
    <property type="entry name" value="Cas1"/>
    <property type="match status" value="1"/>
</dbReference>
<evidence type="ECO:0000313" key="11">
    <source>
        <dbReference type="EMBL" id="MPV85451.1"/>
    </source>
</evidence>
<dbReference type="Pfam" id="PF01867">
    <property type="entry name" value="Cas_Cas1"/>
    <property type="match status" value="1"/>
</dbReference>
<evidence type="ECO:0000256" key="9">
    <source>
        <dbReference type="ARBA" id="ARBA00038592"/>
    </source>
</evidence>
<dbReference type="AlphaFoldDB" id="A0A6N7ESD5"/>
<accession>A0A6N7ESD5</accession>
<evidence type="ECO:0000256" key="6">
    <source>
        <dbReference type="ARBA" id="ARBA00023118"/>
    </source>
</evidence>
<proteinExistence type="inferred from homology"/>
<protein>
    <recommendedName>
        <fullName evidence="10">CRISPR-associated endonuclease Cas1</fullName>
        <ecNumber evidence="10">3.1.-.-</ecNumber>
    </recommendedName>
</protein>
<keyword evidence="2 10" id="KW-0479">Metal-binding</keyword>
<dbReference type="GO" id="GO:0051607">
    <property type="term" value="P:defense response to virus"/>
    <property type="evidence" value="ECO:0007669"/>
    <property type="project" value="UniProtKB-UniRule"/>
</dbReference>
<evidence type="ECO:0000256" key="1">
    <source>
        <dbReference type="ARBA" id="ARBA00022722"/>
    </source>
</evidence>
<keyword evidence="8 10" id="KW-0464">Manganese</keyword>
<reference evidence="11 12" key="1">
    <citation type="submission" date="2019-10" db="EMBL/GenBank/DDBJ databases">
        <title>Cardiobacteriales fam. a chemoheterotrophic member of the order Cardiobacteriales, and proposal of Cardiobacteriales fam. nov.</title>
        <authorList>
            <person name="Wang C."/>
        </authorList>
    </citation>
    <scope>NUCLEOTIDE SEQUENCE [LARGE SCALE GENOMIC DNA]</scope>
    <source>
        <strain evidence="11 12">ML27</strain>
    </source>
</reference>
<dbReference type="PANTHER" id="PTHR34353:SF2">
    <property type="entry name" value="CRISPR-ASSOCIATED ENDONUCLEASE CAS1 1"/>
    <property type="match status" value="1"/>
</dbReference>
<evidence type="ECO:0000256" key="2">
    <source>
        <dbReference type="ARBA" id="ARBA00022723"/>
    </source>
</evidence>
<comment type="similarity">
    <text evidence="10">Belongs to the CRISPR-associated endonuclease Cas1 family.</text>
</comment>
<feature type="binding site" evidence="10">
    <location>
        <position position="204"/>
    </location>
    <ligand>
        <name>Mn(2+)</name>
        <dbReference type="ChEBI" id="CHEBI:29035"/>
    </ligand>
</feature>
<dbReference type="PANTHER" id="PTHR34353">
    <property type="entry name" value="CRISPR-ASSOCIATED ENDONUCLEASE CAS1 1"/>
    <property type="match status" value="1"/>
</dbReference>
<feature type="binding site" evidence="10">
    <location>
        <position position="219"/>
    </location>
    <ligand>
        <name>Mn(2+)</name>
        <dbReference type="ChEBI" id="CHEBI:29035"/>
    </ligand>
</feature>
<name>A0A6N7ESD5_9GAMM</name>
<dbReference type="InterPro" id="IPR050646">
    <property type="entry name" value="Cas1"/>
</dbReference>
<comment type="cofactor">
    <cofactor evidence="10">
        <name>Mg(2+)</name>
        <dbReference type="ChEBI" id="CHEBI:18420"/>
    </cofactor>
    <cofactor evidence="10">
        <name>Mn(2+)</name>
        <dbReference type="ChEBI" id="CHEBI:29035"/>
    </cofactor>
</comment>
<evidence type="ECO:0000256" key="4">
    <source>
        <dbReference type="ARBA" id="ARBA00022801"/>
    </source>
</evidence>
<comment type="subunit">
    <text evidence="9 10">Homodimer, forms a heterotetramer with a Cas2 homodimer.</text>
</comment>
<dbReference type="NCBIfam" id="TIGR00287">
    <property type="entry name" value="cas1"/>
    <property type="match status" value="1"/>
</dbReference>